<protein>
    <submittedName>
        <fullName evidence="2">Uncharacterized protein</fullName>
    </submittedName>
</protein>
<name>A0A8D8ZAZ0_9HEMI</name>
<proteinExistence type="predicted"/>
<evidence type="ECO:0000313" key="2">
    <source>
        <dbReference type="EMBL" id="CAG6744438.1"/>
    </source>
</evidence>
<keyword evidence="1" id="KW-0472">Membrane</keyword>
<accession>A0A8D8ZAZ0</accession>
<keyword evidence="1" id="KW-1133">Transmembrane helix</keyword>
<sequence>MLPLVTTHTKMATHFPRDAKWTLLHPNHYDDFFATTGNRTQVSRMLRRVLDREPVSKTNKRKSQRRGLNPFPQISLLCPFLPLTTFLSSLLLTYNISLLFPMPIPLYSYLLYTGCNSITCRPERWLQGRYRAT</sequence>
<keyword evidence="1" id="KW-0812">Transmembrane</keyword>
<reference evidence="2" key="1">
    <citation type="submission" date="2021-05" db="EMBL/GenBank/DDBJ databases">
        <authorList>
            <person name="Alioto T."/>
            <person name="Alioto T."/>
            <person name="Gomez Garrido J."/>
        </authorList>
    </citation>
    <scope>NUCLEOTIDE SEQUENCE</scope>
</reference>
<organism evidence="2">
    <name type="scientific">Cacopsylla melanoneura</name>
    <dbReference type="NCBI Taxonomy" id="428564"/>
    <lineage>
        <taxon>Eukaryota</taxon>
        <taxon>Metazoa</taxon>
        <taxon>Ecdysozoa</taxon>
        <taxon>Arthropoda</taxon>
        <taxon>Hexapoda</taxon>
        <taxon>Insecta</taxon>
        <taxon>Pterygota</taxon>
        <taxon>Neoptera</taxon>
        <taxon>Paraneoptera</taxon>
        <taxon>Hemiptera</taxon>
        <taxon>Sternorrhyncha</taxon>
        <taxon>Psylloidea</taxon>
        <taxon>Psyllidae</taxon>
        <taxon>Psyllinae</taxon>
        <taxon>Cacopsylla</taxon>
    </lineage>
</organism>
<dbReference type="AlphaFoldDB" id="A0A8D8ZAZ0"/>
<feature type="transmembrane region" description="Helical" evidence="1">
    <location>
        <begin position="74"/>
        <end position="100"/>
    </location>
</feature>
<evidence type="ECO:0000256" key="1">
    <source>
        <dbReference type="SAM" id="Phobius"/>
    </source>
</evidence>
<dbReference type="EMBL" id="HBUF01466832">
    <property type="protein sequence ID" value="CAG6744438.1"/>
    <property type="molecule type" value="Transcribed_RNA"/>
</dbReference>